<evidence type="ECO:0000313" key="2">
    <source>
        <dbReference type="Proteomes" id="UP000824469"/>
    </source>
</evidence>
<protein>
    <submittedName>
        <fullName evidence="1">Uncharacterized protein</fullName>
    </submittedName>
</protein>
<reference evidence="1 2" key="1">
    <citation type="journal article" date="2021" name="Nat. Plants">
        <title>The Taxus genome provides insights into paclitaxel biosynthesis.</title>
        <authorList>
            <person name="Xiong X."/>
            <person name="Gou J."/>
            <person name="Liao Q."/>
            <person name="Li Y."/>
            <person name="Zhou Q."/>
            <person name="Bi G."/>
            <person name="Li C."/>
            <person name="Du R."/>
            <person name="Wang X."/>
            <person name="Sun T."/>
            <person name="Guo L."/>
            <person name="Liang H."/>
            <person name="Lu P."/>
            <person name="Wu Y."/>
            <person name="Zhang Z."/>
            <person name="Ro D.K."/>
            <person name="Shang Y."/>
            <person name="Huang S."/>
            <person name="Yan J."/>
        </authorList>
    </citation>
    <scope>NUCLEOTIDE SEQUENCE [LARGE SCALE GENOMIC DNA]</scope>
    <source>
        <strain evidence="1">Ta-2019</strain>
    </source>
</reference>
<dbReference type="SUPFAM" id="SSF46689">
    <property type="entry name" value="Homeodomain-like"/>
    <property type="match status" value="1"/>
</dbReference>
<sequence>SMENIVTCKIEEQEDLIRRGPWTAEEDIGLICCIFVRGEGRWNTLAKCA</sequence>
<dbReference type="InterPro" id="IPR009057">
    <property type="entry name" value="Homeodomain-like_sf"/>
</dbReference>
<dbReference type="AlphaFoldDB" id="A0AA38G256"/>
<comment type="caution">
    <text evidence="1">The sequence shown here is derived from an EMBL/GenBank/DDBJ whole genome shotgun (WGS) entry which is preliminary data.</text>
</comment>
<dbReference type="EMBL" id="JAHRHJ020000005">
    <property type="protein sequence ID" value="KAH9314622.1"/>
    <property type="molecule type" value="Genomic_DNA"/>
</dbReference>
<feature type="non-terminal residue" evidence="1">
    <location>
        <position position="49"/>
    </location>
</feature>
<proteinExistence type="predicted"/>
<evidence type="ECO:0000313" key="1">
    <source>
        <dbReference type="EMBL" id="KAH9314622.1"/>
    </source>
</evidence>
<accession>A0AA38G256</accession>
<name>A0AA38G256_TAXCH</name>
<feature type="non-terminal residue" evidence="1">
    <location>
        <position position="1"/>
    </location>
</feature>
<gene>
    <name evidence="1" type="ORF">KI387_023249</name>
</gene>
<dbReference type="Proteomes" id="UP000824469">
    <property type="component" value="Unassembled WGS sequence"/>
</dbReference>
<dbReference type="Gene3D" id="1.10.10.60">
    <property type="entry name" value="Homeodomain-like"/>
    <property type="match status" value="1"/>
</dbReference>
<keyword evidence="2" id="KW-1185">Reference proteome</keyword>
<organism evidence="1 2">
    <name type="scientific">Taxus chinensis</name>
    <name type="common">Chinese yew</name>
    <name type="synonym">Taxus wallichiana var. chinensis</name>
    <dbReference type="NCBI Taxonomy" id="29808"/>
    <lineage>
        <taxon>Eukaryota</taxon>
        <taxon>Viridiplantae</taxon>
        <taxon>Streptophyta</taxon>
        <taxon>Embryophyta</taxon>
        <taxon>Tracheophyta</taxon>
        <taxon>Spermatophyta</taxon>
        <taxon>Pinopsida</taxon>
        <taxon>Pinidae</taxon>
        <taxon>Conifers II</taxon>
        <taxon>Cupressales</taxon>
        <taxon>Taxaceae</taxon>
        <taxon>Taxus</taxon>
    </lineage>
</organism>